<proteinExistence type="predicted"/>
<keyword evidence="3" id="KW-1185">Reference proteome</keyword>
<protein>
    <submittedName>
        <fullName evidence="2">Uncharacterized protein</fullName>
    </submittedName>
</protein>
<keyword evidence="1" id="KW-0472">Membrane</keyword>
<comment type="caution">
    <text evidence="2">The sequence shown here is derived from an EMBL/GenBank/DDBJ whole genome shotgun (WGS) entry which is preliminary data.</text>
</comment>
<gene>
    <name evidence="2" type="ORF">CHS0354_022430</name>
</gene>
<accession>A0AAE0SYC6</accession>
<name>A0AAE0SYC6_9BIVA</name>
<feature type="non-terminal residue" evidence="2">
    <location>
        <position position="80"/>
    </location>
</feature>
<keyword evidence="1" id="KW-1133">Transmembrane helix</keyword>
<organism evidence="2 3">
    <name type="scientific">Potamilus streckersoni</name>
    <dbReference type="NCBI Taxonomy" id="2493646"/>
    <lineage>
        <taxon>Eukaryota</taxon>
        <taxon>Metazoa</taxon>
        <taxon>Spiralia</taxon>
        <taxon>Lophotrochozoa</taxon>
        <taxon>Mollusca</taxon>
        <taxon>Bivalvia</taxon>
        <taxon>Autobranchia</taxon>
        <taxon>Heteroconchia</taxon>
        <taxon>Palaeoheterodonta</taxon>
        <taxon>Unionida</taxon>
        <taxon>Unionoidea</taxon>
        <taxon>Unionidae</taxon>
        <taxon>Ambleminae</taxon>
        <taxon>Lampsilini</taxon>
        <taxon>Potamilus</taxon>
    </lineage>
</organism>
<dbReference type="AlphaFoldDB" id="A0AAE0SYC6"/>
<evidence type="ECO:0000256" key="1">
    <source>
        <dbReference type="SAM" id="Phobius"/>
    </source>
</evidence>
<dbReference type="EMBL" id="JAEAOA010001358">
    <property type="protein sequence ID" value="KAK3599858.1"/>
    <property type="molecule type" value="Genomic_DNA"/>
</dbReference>
<feature type="transmembrane region" description="Helical" evidence="1">
    <location>
        <begin position="44"/>
        <end position="62"/>
    </location>
</feature>
<evidence type="ECO:0000313" key="2">
    <source>
        <dbReference type="EMBL" id="KAK3599858.1"/>
    </source>
</evidence>
<keyword evidence="1" id="KW-0812">Transmembrane</keyword>
<evidence type="ECO:0000313" key="3">
    <source>
        <dbReference type="Proteomes" id="UP001195483"/>
    </source>
</evidence>
<dbReference type="Proteomes" id="UP001195483">
    <property type="component" value="Unassembled WGS sequence"/>
</dbReference>
<reference evidence="2" key="3">
    <citation type="submission" date="2023-05" db="EMBL/GenBank/DDBJ databases">
        <authorList>
            <person name="Smith C.H."/>
        </authorList>
    </citation>
    <scope>NUCLEOTIDE SEQUENCE</scope>
    <source>
        <strain evidence="2">CHS0354</strain>
        <tissue evidence="2">Mantle</tissue>
    </source>
</reference>
<reference evidence="2" key="1">
    <citation type="journal article" date="2021" name="Genome Biol. Evol.">
        <title>A High-Quality Reference Genome for a Parasitic Bivalve with Doubly Uniparental Inheritance (Bivalvia: Unionida).</title>
        <authorList>
            <person name="Smith C.H."/>
        </authorList>
    </citation>
    <scope>NUCLEOTIDE SEQUENCE</scope>
    <source>
        <strain evidence="2">CHS0354</strain>
    </source>
</reference>
<sequence>MVSIQIFTSNFYQLLYNNDPGRAATKQTLGNCTKSKKVIENRKSIVLIIGSFYLLFCLDAAVSTEVCRFLLLSGTANNLN</sequence>
<reference evidence="2" key="2">
    <citation type="journal article" date="2021" name="Genome Biol. Evol.">
        <title>Developing a high-quality reference genome for a parasitic bivalve with doubly uniparental inheritance (Bivalvia: Unionida).</title>
        <authorList>
            <person name="Smith C.H."/>
        </authorList>
    </citation>
    <scope>NUCLEOTIDE SEQUENCE</scope>
    <source>
        <strain evidence="2">CHS0354</strain>
        <tissue evidence="2">Mantle</tissue>
    </source>
</reference>